<evidence type="ECO:0000256" key="4">
    <source>
        <dbReference type="ARBA" id="ARBA00023002"/>
    </source>
</evidence>
<evidence type="ECO:0000256" key="7">
    <source>
        <dbReference type="HAMAP-Rule" id="MF_01400"/>
    </source>
</evidence>
<dbReference type="GO" id="GO:0033743">
    <property type="term" value="F:peptide-methionine (R)-S-oxide reductase activity"/>
    <property type="evidence" value="ECO:0007669"/>
    <property type="project" value="UniProtKB-UniRule"/>
</dbReference>
<sequence length="217" mass="23770">MKSLRFGSFLILLAVSGCAVDEAAPATQSESQPASTETTVAEPAEVELMTEPADAASELDSPPEQTLVIDPSLYPKPSDAELKEKLSDDQYYVTRENGTEIPFSNAYWDNEESGIYVDIVTGEPLFSSADKFYSGTGWPSFTKPIAPEVVTEHEDPGFLGMRTEIRSRAGDSHLGHVFEDGPADRGGLRYCINSAALRFIPEAEMEEQGYDQFKETL</sequence>
<keyword evidence="9" id="KW-0732">Signal</keyword>
<evidence type="ECO:0000256" key="2">
    <source>
        <dbReference type="ARBA" id="ARBA00012499"/>
    </source>
</evidence>
<feature type="chain" id="PRO_5039121613" description="Peptide methionine sulfoxide reductase MsrB" evidence="9">
    <location>
        <begin position="20"/>
        <end position="217"/>
    </location>
</feature>
<evidence type="ECO:0000256" key="5">
    <source>
        <dbReference type="ARBA" id="ARBA00048488"/>
    </source>
</evidence>
<evidence type="ECO:0000313" key="11">
    <source>
        <dbReference type="EMBL" id="AQQ52175.1"/>
    </source>
</evidence>
<gene>
    <name evidence="7" type="primary">msrB</name>
    <name evidence="11" type="ORF">B0X71_02970</name>
</gene>
<dbReference type="FunFam" id="2.170.150.20:FF:000003">
    <property type="entry name" value="Peptide methionine sulfoxide reductase MsrB"/>
    <property type="match status" value="1"/>
</dbReference>
<keyword evidence="12" id="KW-1185">Reference proteome</keyword>
<dbReference type="NCBIfam" id="TIGR00357">
    <property type="entry name" value="peptide-methionine (R)-S-oxide reductase MsrB"/>
    <property type="match status" value="1"/>
</dbReference>
<feature type="region of interest" description="Disordered" evidence="8">
    <location>
        <begin position="25"/>
        <end position="73"/>
    </location>
</feature>
<reference evidence="11 12" key="1">
    <citation type="submission" date="2017-02" db="EMBL/GenBank/DDBJ databases">
        <title>The complete genomic sequence of a novel cold adapted crude oil-degrading bacterium Planococcus qaidamina Y42.</title>
        <authorList>
            <person name="Yang R."/>
        </authorList>
    </citation>
    <scope>NUCLEOTIDE SEQUENCE [LARGE SCALE GENOMIC DNA]</scope>
    <source>
        <strain evidence="11 12">Y42</strain>
    </source>
</reference>
<dbReference type="PROSITE" id="PS51257">
    <property type="entry name" value="PROKAR_LIPOPROTEIN"/>
    <property type="match status" value="1"/>
</dbReference>
<dbReference type="SUPFAM" id="SSF51316">
    <property type="entry name" value="Mss4-like"/>
    <property type="match status" value="1"/>
</dbReference>
<accession>A0A1Q2KVD5</accession>
<dbReference type="Gene3D" id="2.170.150.20">
    <property type="entry name" value="Peptide methionine sulfoxide reductase"/>
    <property type="match status" value="1"/>
</dbReference>
<comment type="similarity">
    <text evidence="1 7">Belongs to the MsrB Met sulfoxide reductase family.</text>
</comment>
<evidence type="ECO:0000256" key="6">
    <source>
        <dbReference type="ARBA" id="ARBA00075819"/>
    </source>
</evidence>
<dbReference type="OrthoDB" id="4174719at2"/>
<feature type="compositionally biased region" description="Low complexity" evidence="8">
    <location>
        <begin position="33"/>
        <end position="47"/>
    </location>
</feature>
<evidence type="ECO:0000256" key="9">
    <source>
        <dbReference type="SAM" id="SignalP"/>
    </source>
</evidence>
<evidence type="ECO:0000313" key="12">
    <source>
        <dbReference type="Proteomes" id="UP000188184"/>
    </source>
</evidence>
<evidence type="ECO:0000256" key="8">
    <source>
        <dbReference type="SAM" id="MobiDB-lite"/>
    </source>
</evidence>
<dbReference type="HAMAP" id="MF_01400">
    <property type="entry name" value="MsrB"/>
    <property type="match status" value="1"/>
</dbReference>
<comment type="caution">
    <text evidence="7">Lacks conserved residue(s) required for the propagation of feature annotation.</text>
</comment>
<evidence type="ECO:0000256" key="3">
    <source>
        <dbReference type="ARBA" id="ARBA00021130"/>
    </source>
</evidence>
<dbReference type="InterPro" id="IPR002579">
    <property type="entry name" value="Met_Sox_Rdtase_MsrB_dom"/>
</dbReference>
<evidence type="ECO:0000259" key="10">
    <source>
        <dbReference type="PROSITE" id="PS51790"/>
    </source>
</evidence>
<keyword evidence="4 7" id="KW-0560">Oxidoreductase</keyword>
<dbReference type="Pfam" id="PF01641">
    <property type="entry name" value="SelR"/>
    <property type="match status" value="1"/>
</dbReference>
<name>A0A1Q2KVD5_9BACL</name>
<dbReference type="Proteomes" id="UP000188184">
    <property type="component" value="Chromosome"/>
</dbReference>
<feature type="domain" description="MsrB" evidence="10">
    <location>
        <begin position="79"/>
        <end position="202"/>
    </location>
</feature>
<dbReference type="PROSITE" id="PS51790">
    <property type="entry name" value="MSRB"/>
    <property type="match status" value="1"/>
</dbReference>
<dbReference type="GO" id="GO:0006979">
    <property type="term" value="P:response to oxidative stress"/>
    <property type="evidence" value="ECO:0007669"/>
    <property type="project" value="InterPro"/>
</dbReference>
<dbReference type="PANTHER" id="PTHR10173:SF59">
    <property type="entry name" value="PEPTIDE METHIONINE SULFOXIDE REDUCTASE MSRA_MSRB"/>
    <property type="match status" value="1"/>
</dbReference>
<dbReference type="InterPro" id="IPR011057">
    <property type="entry name" value="Mss4-like_sf"/>
</dbReference>
<dbReference type="PANTHER" id="PTHR10173">
    <property type="entry name" value="METHIONINE SULFOXIDE REDUCTASE"/>
    <property type="match status" value="1"/>
</dbReference>
<dbReference type="InterPro" id="IPR028427">
    <property type="entry name" value="Met_Sox_Rdtase_MsrB"/>
</dbReference>
<organism evidence="11 12">
    <name type="scientific">Planococcus lenghuensis</name>
    <dbReference type="NCBI Taxonomy" id="2213202"/>
    <lineage>
        <taxon>Bacteria</taxon>
        <taxon>Bacillati</taxon>
        <taxon>Bacillota</taxon>
        <taxon>Bacilli</taxon>
        <taxon>Bacillales</taxon>
        <taxon>Caryophanaceae</taxon>
        <taxon>Planococcus</taxon>
    </lineage>
</organism>
<dbReference type="GO" id="GO:0005737">
    <property type="term" value="C:cytoplasm"/>
    <property type="evidence" value="ECO:0007669"/>
    <property type="project" value="TreeGrafter"/>
</dbReference>
<dbReference type="KEGG" id="pmar:B0X71_02970"/>
<feature type="active site" description="Nucleophile" evidence="7">
    <location>
        <position position="191"/>
    </location>
</feature>
<evidence type="ECO:0000256" key="1">
    <source>
        <dbReference type="ARBA" id="ARBA00007174"/>
    </source>
</evidence>
<comment type="catalytic activity">
    <reaction evidence="5 7">
        <text>L-methionyl-[protein] + [thioredoxin]-disulfide + H2O = L-methionyl-(R)-S-oxide-[protein] + [thioredoxin]-dithiol</text>
        <dbReference type="Rhea" id="RHEA:24164"/>
        <dbReference type="Rhea" id="RHEA-COMP:10698"/>
        <dbReference type="Rhea" id="RHEA-COMP:10700"/>
        <dbReference type="Rhea" id="RHEA-COMP:12313"/>
        <dbReference type="Rhea" id="RHEA-COMP:12314"/>
        <dbReference type="ChEBI" id="CHEBI:15377"/>
        <dbReference type="ChEBI" id="CHEBI:16044"/>
        <dbReference type="ChEBI" id="CHEBI:29950"/>
        <dbReference type="ChEBI" id="CHEBI:45764"/>
        <dbReference type="ChEBI" id="CHEBI:50058"/>
        <dbReference type="EC" id="1.8.4.12"/>
    </reaction>
</comment>
<dbReference type="AlphaFoldDB" id="A0A1Q2KVD5"/>
<dbReference type="EC" id="1.8.4.12" evidence="2 7"/>
<protein>
    <recommendedName>
        <fullName evidence="3 7">Peptide methionine sulfoxide reductase MsrB</fullName>
        <ecNumber evidence="2 7">1.8.4.12</ecNumber>
    </recommendedName>
    <alternativeName>
        <fullName evidence="6 7">Peptide-methionine (R)-S-oxide reductase</fullName>
    </alternativeName>
</protein>
<dbReference type="EMBL" id="CP019640">
    <property type="protein sequence ID" value="AQQ52175.1"/>
    <property type="molecule type" value="Genomic_DNA"/>
</dbReference>
<proteinExistence type="inferred from homology"/>
<dbReference type="GO" id="GO:0030091">
    <property type="term" value="P:protein repair"/>
    <property type="evidence" value="ECO:0007669"/>
    <property type="project" value="InterPro"/>
</dbReference>
<feature type="signal peptide" evidence="9">
    <location>
        <begin position="1"/>
        <end position="19"/>
    </location>
</feature>